<dbReference type="GO" id="GO:0006813">
    <property type="term" value="P:potassium ion transport"/>
    <property type="evidence" value="ECO:0007669"/>
    <property type="project" value="UniProtKB-KW"/>
</dbReference>
<dbReference type="Proteomes" id="UP000030645">
    <property type="component" value="Unassembled WGS sequence"/>
</dbReference>
<evidence type="ECO:0000313" key="6">
    <source>
        <dbReference type="EMBL" id="EXB32771.1"/>
    </source>
</evidence>
<evidence type="ECO:0000259" key="5">
    <source>
        <dbReference type="Pfam" id="PF23256"/>
    </source>
</evidence>
<reference evidence="7" key="1">
    <citation type="submission" date="2013-01" db="EMBL/GenBank/DDBJ databases">
        <title>Draft Genome Sequence of a Mulberry Tree, Morus notabilis C.K. Schneid.</title>
        <authorList>
            <person name="He N."/>
            <person name="Zhao S."/>
        </authorList>
    </citation>
    <scope>NUCLEOTIDE SEQUENCE</scope>
</reference>
<dbReference type="InterPro" id="IPR050794">
    <property type="entry name" value="CPA2_transporter"/>
</dbReference>
<keyword evidence="7" id="KW-1185">Reference proteome</keyword>
<evidence type="ECO:0000256" key="2">
    <source>
        <dbReference type="ARBA" id="ARBA00022538"/>
    </source>
</evidence>
<dbReference type="STRING" id="981085.W9QME7"/>
<keyword evidence="4" id="KW-0406">Ion transport</keyword>
<keyword evidence="2" id="KW-0633">Potassium transport</keyword>
<evidence type="ECO:0000313" key="7">
    <source>
        <dbReference type="Proteomes" id="UP000030645"/>
    </source>
</evidence>
<sequence>MIELTNEIASTLVKGDGPDTVTMIDKAVVEMRNQVTAVVEAYVDQDGDACWFPNRIRMRKRGDNGSNETLDGGHSGFRYVNHKVLRNAPCSVGILVDRGFGLLGKMSTSYTSLNVAVIFIDGKDDKEALAYAVRVARHRREEETNLDDECFADFYERHVRGGHVSYLEKHLANSVETYSTLRSFERQYSLVIVGREGRINYVLTFGMSDWQQCPELGPISDVLSGSEFSATTSIMIIQQHNLRG</sequence>
<protein>
    <recommendedName>
        <fullName evidence="5">Cation/H(+) antiporter central domain-containing protein</fullName>
    </recommendedName>
</protein>
<dbReference type="PANTHER" id="PTHR32468:SF145">
    <property type="entry name" value="CATION_H(+) ANTIPORTER 28"/>
    <property type="match status" value="1"/>
</dbReference>
<dbReference type="GO" id="GO:0098662">
    <property type="term" value="P:inorganic cation transmembrane transport"/>
    <property type="evidence" value="ECO:0007669"/>
    <property type="project" value="TreeGrafter"/>
</dbReference>
<evidence type="ECO:0000256" key="1">
    <source>
        <dbReference type="ARBA" id="ARBA00022448"/>
    </source>
</evidence>
<dbReference type="Pfam" id="PF23256">
    <property type="entry name" value="CHX17_2nd"/>
    <property type="match status" value="1"/>
</dbReference>
<dbReference type="EMBL" id="KE343526">
    <property type="protein sequence ID" value="EXB32771.1"/>
    <property type="molecule type" value="Genomic_DNA"/>
</dbReference>
<evidence type="ECO:0000256" key="3">
    <source>
        <dbReference type="ARBA" id="ARBA00022958"/>
    </source>
</evidence>
<keyword evidence="1" id="KW-0813">Transport</keyword>
<proteinExistence type="predicted"/>
<accession>W9QME7</accession>
<organism evidence="6 7">
    <name type="scientific">Morus notabilis</name>
    <dbReference type="NCBI Taxonomy" id="981085"/>
    <lineage>
        <taxon>Eukaryota</taxon>
        <taxon>Viridiplantae</taxon>
        <taxon>Streptophyta</taxon>
        <taxon>Embryophyta</taxon>
        <taxon>Tracheophyta</taxon>
        <taxon>Spermatophyta</taxon>
        <taxon>Magnoliopsida</taxon>
        <taxon>eudicotyledons</taxon>
        <taxon>Gunneridae</taxon>
        <taxon>Pentapetalae</taxon>
        <taxon>rosids</taxon>
        <taxon>fabids</taxon>
        <taxon>Rosales</taxon>
        <taxon>Moraceae</taxon>
        <taxon>Moreae</taxon>
        <taxon>Morus</taxon>
    </lineage>
</organism>
<name>W9QME7_9ROSA</name>
<dbReference type="eggNOG" id="KOG1650">
    <property type="taxonomic scope" value="Eukaryota"/>
</dbReference>
<dbReference type="AlphaFoldDB" id="W9QME7"/>
<gene>
    <name evidence="6" type="ORF">L484_012500</name>
</gene>
<dbReference type="InterPro" id="IPR057291">
    <property type="entry name" value="CHX17_2nd"/>
</dbReference>
<dbReference type="GO" id="GO:0012505">
    <property type="term" value="C:endomembrane system"/>
    <property type="evidence" value="ECO:0007669"/>
    <property type="project" value="TreeGrafter"/>
</dbReference>
<keyword evidence="3" id="KW-0630">Potassium</keyword>
<evidence type="ECO:0000256" key="4">
    <source>
        <dbReference type="ARBA" id="ARBA00023065"/>
    </source>
</evidence>
<dbReference type="GO" id="GO:0006885">
    <property type="term" value="P:regulation of pH"/>
    <property type="evidence" value="ECO:0007669"/>
    <property type="project" value="TreeGrafter"/>
</dbReference>
<feature type="domain" description="Cation/H(+) antiporter central" evidence="5">
    <location>
        <begin position="74"/>
        <end position="106"/>
    </location>
</feature>
<dbReference type="PANTHER" id="PTHR32468">
    <property type="entry name" value="CATION/H + ANTIPORTER"/>
    <property type="match status" value="1"/>
</dbReference>